<dbReference type="Gene3D" id="3.90.79.10">
    <property type="entry name" value="Nucleoside Triphosphate Pyrophosphohydrolase"/>
    <property type="match status" value="1"/>
</dbReference>
<dbReference type="CDD" id="cd02883">
    <property type="entry name" value="NUDIX_Hydrolase"/>
    <property type="match status" value="1"/>
</dbReference>
<accession>A0A6C0JHQ1</accession>
<reference evidence="2" key="1">
    <citation type="journal article" date="2020" name="Nature">
        <title>Giant virus diversity and host interactions through global metagenomics.</title>
        <authorList>
            <person name="Schulz F."/>
            <person name="Roux S."/>
            <person name="Paez-Espino D."/>
            <person name="Jungbluth S."/>
            <person name="Walsh D.A."/>
            <person name="Denef V.J."/>
            <person name="McMahon K.D."/>
            <person name="Konstantinidis K.T."/>
            <person name="Eloe-Fadrosh E.A."/>
            <person name="Kyrpides N.C."/>
            <person name="Woyke T."/>
        </authorList>
    </citation>
    <scope>NUCLEOTIDE SEQUENCE</scope>
    <source>
        <strain evidence="2">GVMAG-M-3300027708-5</strain>
    </source>
</reference>
<dbReference type="InterPro" id="IPR000086">
    <property type="entry name" value="NUDIX_hydrolase_dom"/>
</dbReference>
<protein>
    <recommendedName>
        <fullName evidence="1">Nudix hydrolase domain-containing protein</fullName>
    </recommendedName>
</protein>
<dbReference type="InterPro" id="IPR015797">
    <property type="entry name" value="NUDIX_hydrolase-like_dom_sf"/>
</dbReference>
<dbReference type="SUPFAM" id="SSF55811">
    <property type="entry name" value="Nudix"/>
    <property type="match status" value="1"/>
</dbReference>
<name>A0A6C0JHQ1_9ZZZZ</name>
<sequence length="183" mass="21534">MVAGSILPIAIHKNKLYFLFGKENPLEDSAKGWSDFGGGVENGESPYKTALREGGEELTGFLGDGKQIQKIIKKNGGTYNLTHDTYHVHMFFFEYDENLPKYYNQNHHFLWNRMNHSQLSKTKLFEKIEIGWFSIADIKRRKKEFRGFYQEILDDILADIENIQRFIYSRSKKSNKTRKNWEI</sequence>
<evidence type="ECO:0000259" key="1">
    <source>
        <dbReference type="PROSITE" id="PS51462"/>
    </source>
</evidence>
<dbReference type="Pfam" id="PF00293">
    <property type="entry name" value="NUDIX"/>
    <property type="match status" value="1"/>
</dbReference>
<dbReference type="AlphaFoldDB" id="A0A6C0JHQ1"/>
<feature type="domain" description="Nudix hydrolase" evidence="1">
    <location>
        <begin position="1"/>
        <end position="155"/>
    </location>
</feature>
<dbReference type="EMBL" id="MN740408">
    <property type="protein sequence ID" value="QHU05172.1"/>
    <property type="molecule type" value="Genomic_DNA"/>
</dbReference>
<proteinExistence type="predicted"/>
<organism evidence="2">
    <name type="scientific">viral metagenome</name>
    <dbReference type="NCBI Taxonomy" id="1070528"/>
    <lineage>
        <taxon>unclassified sequences</taxon>
        <taxon>metagenomes</taxon>
        <taxon>organismal metagenomes</taxon>
    </lineage>
</organism>
<dbReference type="PROSITE" id="PS51462">
    <property type="entry name" value="NUDIX"/>
    <property type="match status" value="1"/>
</dbReference>
<evidence type="ECO:0000313" key="2">
    <source>
        <dbReference type="EMBL" id="QHU05172.1"/>
    </source>
</evidence>